<evidence type="ECO:0000256" key="4">
    <source>
        <dbReference type="SAM" id="MobiDB-lite"/>
    </source>
</evidence>
<protein>
    <submittedName>
        <fullName evidence="5">Tetratricopeptide repeat protein</fullName>
    </submittedName>
</protein>
<dbReference type="SMART" id="SM00028">
    <property type="entry name" value="TPR"/>
    <property type="match status" value="6"/>
</dbReference>
<accession>A0AAD0URY7</accession>
<sequence length="305" mass="34017">MANRVLGSFLLIGILILILSLFMPGSSENKNQTDPATVVVQPTWIEGLLSSFLAVVHEIKESFASDPNANANANSNGASIPPPNNSGEDPNEIFKRAYQANEKGDYLKAVTEYSRYLELVPGDASGYYNRGLAQYTLKQYNVAVKDFEKAVEIDPNKTGAFLYKGYANEMLRDCPTAVEDFQKAIDLGEKYNAELYGHKARCENTDENYDDALKDAQKAVNLDKKDAYAYFELAYAQYGLGRYQDSAVTYTKVLQLTPKDEVAFHNRGLAYVFLKKNAAACKDFQKSLDLGYADAKNRLKEYCSK</sequence>
<dbReference type="InterPro" id="IPR019734">
    <property type="entry name" value="TPR_rpt"/>
</dbReference>
<dbReference type="AlphaFoldDB" id="A0AAD0URY7"/>
<name>A0AAD0URY7_9LEPT</name>
<evidence type="ECO:0000313" key="5">
    <source>
        <dbReference type="EMBL" id="AYV55032.1"/>
    </source>
</evidence>
<dbReference type="Pfam" id="PF13181">
    <property type="entry name" value="TPR_8"/>
    <property type="match status" value="1"/>
</dbReference>
<dbReference type="PROSITE" id="PS50293">
    <property type="entry name" value="TPR_REGION"/>
    <property type="match status" value="1"/>
</dbReference>
<evidence type="ECO:0000256" key="2">
    <source>
        <dbReference type="ARBA" id="ARBA00022803"/>
    </source>
</evidence>
<organism evidence="5 6">
    <name type="scientific">Leptospira kmetyi</name>
    <dbReference type="NCBI Taxonomy" id="408139"/>
    <lineage>
        <taxon>Bacteria</taxon>
        <taxon>Pseudomonadati</taxon>
        <taxon>Spirochaetota</taxon>
        <taxon>Spirochaetia</taxon>
        <taxon>Leptospirales</taxon>
        <taxon>Leptospiraceae</taxon>
        <taxon>Leptospira</taxon>
    </lineage>
</organism>
<dbReference type="KEGG" id="lkm:EFP84_05580"/>
<dbReference type="PANTHER" id="PTHR44858:SF1">
    <property type="entry name" value="UDP-N-ACETYLGLUCOSAMINE--PEPTIDE N-ACETYLGLUCOSAMINYLTRANSFERASE SPINDLY-RELATED"/>
    <property type="match status" value="1"/>
</dbReference>
<dbReference type="Pfam" id="PF00515">
    <property type="entry name" value="TPR_1"/>
    <property type="match status" value="1"/>
</dbReference>
<keyword evidence="2 3" id="KW-0802">TPR repeat</keyword>
<evidence type="ECO:0000256" key="3">
    <source>
        <dbReference type="PROSITE-ProRule" id="PRU00339"/>
    </source>
</evidence>
<dbReference type="PANTHER" id="PTHR44858">
    <property type="entry name" value="TETRATRICOPEPTIDE REPEAT PROTEIN 6"/>
    <property type="match status" value="1"/>
</dbReference>
<evidence type="ECO:0000313" key="6">
    <source>
        <dbReference type="Proteomes" id="UP000276407"/>
    </source>
</evidence>
<dbReference type="RefSeq" id="WP_123179312.1">
    <property type="nucleotide sequence ID" value="NZ_CP033614.1"/>
</dbReference>
<dbReference type="SUPFAM" id="SSF81901">
    <property type="entry name" value="HCP-like"/>
    <property type="match status" value="1"/>
</dbReference>
<dbReference type="Proteomes" id="UP000276407">
    <property type="component" value="Chromosome 1"/>
</dbReference>
<proteinExistence type="predicted"/>
<keyword evidence="1" id="KW-0677">Repeat</keyword>
<gene>
    <name evidence="5" type="ORF">EFP84_05580</name>
</gene>
<feature type="compositionally biased region" description="Low complexity" evidence="4">
    <location>
        <begin position="67"/>
        <end position="79"/>
    </location>
</feature>
<feature type="region of interest" description="Disordered" evidence="4">
    <location>
        <begin position="67"/>
        <end position="91"/>
    </location>
</feature>
<dbReference type="Gene3D" id="1.25.40.10">
    <property type="entry name" value="Tetratricopeptide repeat domain"/>
    <property type="match status" value="2"/>
</dbReference>
<dbReference type="EMBL" id="CP033614">
    <property type="protein sequence ID" value="AYV55032.1"/>
    <property type="molecule type" value="Genomic_DNA"/>
</dbReference>
<feature type="repeat" description="TPR" evidence="3">
    <location>
        <begin position="124"/>
        <end position="157"/>
    </location>
</feature>
<evidence type="ECO:0000256" key="1">
    <source>
        <dbReference type="ARBA" id="ARBA00022737"/>
    </source>
</evidence>
<dbReference type="InterPro" id="IPR050498">
    <property type="entry name" value="Ycf3"/>
</dbReference>
<dbReference type="InterPro" id="IPR011990">
    <property type="entry name" value="TPR-like_helical_dom_sf"/>
</dbReference>
<dbReference type="PROSITE" id="PS50005">
    <property type="entry name" value="TPR"/>
    <property type="match status" value="2"/>
</dbReference>
<dbReference type="Pfam" id="PF13432">
    <property type="entry name" value="TPR_16"/>
    <property type="match status" value="1"/>
</dbReference>
<feature type="repeat" description="TPR" evidence="3">
    <location>
        <begin position="227"/>
        <end position="260"/>
    </location>
</feature>
<reference evidence="5 6" key="1">
    <citation type="submission" date="2018-11" db="EMBL/GenBank/DDBJ databases">
        <title>Complete genome sequence of Leptospira kmetyi isolate LS 001/16 from soil sample associated with a leptospirosis patient in Kelantan.</title>
        <authorList>
            <person name="Muhammad Yusoff F."/>
            <person name="Muhammad Yusoff S."/>
            <person name="Ahmad M.N."/>
            <person name="Yusof N.Y."/>
            <person name="Aziah I."/>
        </authorList>
    </citation>
    <scope>NUCLEOTIDE SEQUENCE [LARGE SCALE GENOMIC DNA]</scope>
    <source>
        <strain evidence="5 6">LS 001/16</strain>
    </source>
</reference>